<dbReference type="RefSeq" id="WP_083344292.1">
    <property type="nucleotide sequence ID" value="NZ_LT629690.1"/>
</dbReference>
<feature type="chain" id="PRO_5009241279" evidence="6">
    <location>
        <begin position="26"/>
        <end position="305"/>
    </location>
</feature>
<gene>
    <name evidence="8" type="ORF">SAMN05444167_1139</name>
</gene>
<feature type="domain" description="Thioredoxin-like fold" evidence="7">
    <location>
        <begin position="121"/>
        <end position="288"/>
    </location>
</feature>
<dbReference type="AlphaFoldDB" id="A0A1G7HML1"/>
<organism evidence="8 9">
    <name type="scientific">Terriglobus roseus</name>
    <dbReference type="NCBI Taxonomy" id="392734"/>
    <lineage>
        <taxon>Bacteria</taxon>
        <taxon>Pseudomonadati</taxon>
        <taxon>Acidobacteriota</taxon>
        <taxon>Terriglobia</taxon>
        <taxon>Terriglobales</taxon>
        <taxon>Acidobacteriaceae</taxon>
        <taxon>Terriglobus</taxon>
    </lineage>
</organism>
<dbReference type="InterPro" id="IPR012336">
    <property type="entry name" value="Thioredoxin-like_fold"/>
</dbReference>
<dbReference type="PANTHER" id="PTHR13887:SF14">
    <property type="entry name" value="DISULFIDE BOND FORMATION PROTEIN D"/>
    <property type="match status" value="1"/>
</dbReference>
<evidence type="ECO:0000256" key="3">
    <source>
        <dbReference type="ARBA" id="ARBA00023002"/>
    </source>
</evidence>
<proteinExistence type="inferred from homology"/>
<evidence type="ECO:0000256" key="1">
    <source>
        <dbReference type="ARBA" id="ARBA00005791"/>
    </source>
</evidence>
<evidence type="ECO:0000256" key="4">
    <source>
        <dbReference type="ARBA" id="ARBA00023157"/>
    </source>
</evidence>
<dbReference type="Pfam" id="PF13462">
    <property type="entry name" value="Thioredoxin_4"/>
    <property type="match status" value="1"/>
</dbReference>
<dbReference type="OrthoDB" id="117402at2"/>
<dbReference type="InterPro" id="IPR036249">
    <property type="entry name" value="Thioredoxin-like_sf"/>
</dbReference>
<evidence type="ECO:0000259" key="7">
    <source>
        <dbReference type="Pfam" id="PF13462"/>
    </source>
</evidence>
<keyword evidence="2 6" id="KW-0732">Signal</keyword>
<keyword evidence="4" id="KW-1015">Disulfide bond</keyword>
<keyword evidence="3" id="KW-0560">Oxidoreductase</keyword>
<dbReference type="PANTHER" id="PTHR13887">
    <property type="entry name" value="GLUTATHIONE S-TRANSFERASE KAPPA"/>
    <property type="match status" value="1"/>
</dbReference>
<evidence type="ECO:0000256" key="5">
    <source>
        <dbReference type="ARBA" id="ARBA00023284"/>
    </source>
</evidence>
<evidence type="ECO:0000256" key="2">
    <source>
        <dbReference type="ARBA" id="ARBA00022729"/>
    </source>
</evidence>
<dbReference type="GO" id="GO:0016491">
    <property type="term" value="F:oxidoreductase activity"/>
    <property type="evidence" value="ECO:0007669"/>
    <property type="project" value="UniProtKB-KW"/>
</dbReference>
<dbReference type="GO" id="GO:0016853">
    <property type="term" value="F:isomerase activity"/>
    <property type="evidence" value="ECO:0007669"/>
    <property type="project" value="UniProtKB-KW"/>
</dbReference>
<evidence type="ECO:0000313" key="9">
    <source>
        <dbReference type="Proteomes" id="UP000182427"/>
    </source>
</evidence>
<dbReference type="SUPFAM" id="SSF52833">
    <property type="entry name" value="Thioredoxin-like"/>
    <property type="match status" value="1"/>
</dbReference>
<keyword evidence="9" id="KW-1185">Reference proteome</keyword>
<name>A0A1G7HML1_9BACT</name>
<reference evidence="8 9" key="1">
    <citation type="submission" date="2016-10" db="EMBL/GenBank/DDBJ databases">
        <authorList>
            <person name="de Groot N.N."/>
        </authorList>
    </citation>
    <scope>NUCLEOTIDE SEQUENCE [LARGE SCALE GENOMIC DNA]</scope>
    <source>
        <strain evidence="8 9">GAS232</strain>
    </source>
</reference>
<feature type="signal peptide" evidence="6">
    <location>
        <begin position="1"/>
        <end position="25"/>
    </location>
</feature>
<sequence>MSWKMVQLLLSAVMILLGAAMPVYASDCVAPTKAELDAAQAYFINRQIVPVTVTIATEALEPNDECFWKIRFYSRSSSQSATWFLSPDHRYLLPALYDLSSKPTLQTWKKNARLMDLLSSGNPPMVGSATAPVEIVMFSDFECPYCRQLEKTMKEEILPRYGNKIRIVFRQFPLQTHSWAHEAALVTSCIARDDVPTFWQVKEFIFSNQESITESNLVPLIAPLLKQRPNLEPEALVRCSRSQETQRLVDRDMELGTQNGVYSTPTLFINGVLMRGTGEIQRLNPLIEAMIAQTSNAATQGSNPH</sequence>
<dbReference type="Gene3D" id="3.40.30.10">
    <property type="entry name" value="Glutaredoxin"/>
    <property type="match status" value="1"/>
</dbReference>
<evidence type="ECO:0000313" key="8">
    <source>
        <dbReference type="EMBL" id="SDF01648.1"/>
    </source>
</evidence>
<dbReference type="EMBL" id="LT629690">
    <property type="protein sequence ID" value="SDF01648.1"/>
    <property type="molecule type" value="Genomic_DNA"/>
</dbReference>
<keyword evidence="5" id="KW-0676">Redox-active center</keyword>
<accession>A0A1G7HML1</accession>
<comment type="similarity">
    <text evidence="1">Belongs to the thioredoxin family. DsbA subfamily.</text>
</comment>
<keyword evidence="8" id="KW-0413">Isomerase</keyword>
<evidence type="ECO:0000256" key="6">
    <source>
        <dbReference type="SAM" id="SignalP"/>
    </source>
</evidence>
<protein>
    <submittedName>
        <fullName evidence="8">Protein-disulfide isomerase</fullName>
    </submittedName>
</protein>
<dbReference type="Proteomes" id="UP000182427">
    <property type="component" value="Chromosome I"/>
</dbReference>